<dbReference type="KEGG" id="acan:ACA1_199670"/>
<evidence type="ECO:0000256" key="1">
    <source>
        <dbReference type="SAM" id="MobiDB-lite"/>
    </source>
</evidence>
<keyword evidence="3" id="KW-1185">Reference proteome</keyword>
<evidence type="ECO:0000313" key="2">
    <source>
        <dbReference type="EMBL" id="ELR19684.1"/>
    </source>
</evidence>
<gene>
    <name evidence="2" type="ORF">ACA1_199670</name>
</gene>
<protein>
    <submittedName>
        <fullName evidence="2">Uncharacterized protein</fullName>
    </submittedName>
</protein>
<sequence length="117" mass="12007">MEAGPCVVCECREFLKNPFKPRYCRNCQHDHAPPAPAGGGGNSSPRRSPRMAPGGGGDRSNNAGISPHNVVVGNGPGGSGGLTGSGILSAHSRPVPPGPKVLPRLVSPWHHRVVGAH</sequence>
<name>L8H2G9_ACACF</name>
<dbReference type="AlphaFoldDB" id="L8H2G9"/>
<proteinExistence type="predicted"/>
<dbReference type="RefSeq" id="XP_004341776.1">
    <property type="nucleotide sequence ID" value="XM_004341728.1"/>
</dbReference>
<feature type="compositionally biased region" description="Gly residues" evidence="1">
    <location>
        <begin position="74"/>
        <end position="84"/>
    </location>
</feature>
<evidence type="ECO:0000313" key="3">
    <source>
        <dbReference type="Proteomes" id="UP000011083"/>
    </source>
</evidence>
<dbReference type="VEuPathDB" id="AmoebaDB:ACA1_199670"/>
<dbReference type="Proteomes" id="UP000011083">
    <property type="component" value="Unassembled WGS sequence"/>
</dbReference>
<accession>L8H2G9</accession>
<organism evidence="2 3">
    <name type="scientific">Acanthamoeba castellanii (strain ATCC 30010 / Neff)</name>
    <dbReference type="NCBI Taxonomy" id="1257118"/>
    <lineage>
        <taxon>Eukaryota</taxon>
        <taxon>Amoebozoa</taxon>
        <taxon>Discosea</taxon>
        <taxon>Longamoebia</taxon>
        <taxon>Centramoebida</taxon>
        <taxon>Acanthamoebidae</taxon>
        <taxon>Acanthamoeba</taxon>
    </lineage>
</organism>
<dbReference type="EMBL" id="KB007932">
    <property type="protein sequence ID" value="ELR19684.1"/>
    <property type="molecule type" value="Genomic_DNA"/>
</dbReference>
<dbReference type="GeneID" id="14920510"/>
<reference evidence="2 3" key="1">
    <citation type="journal article" date="2013" name="Genome Biol.">
        <title>Genome of Acanthamoeba castellanii highlights extensive lateral gene transfer and early evolution of tyrosine kinase signaling.</title>
        <authorList>
            <person name="Clarke M."/>
            <person name="Lohan A.J."/>
            <person name="Liu B."/>
            <person name="Lagkouvardos I."/>
            <person name="Roy S."/>
            <person name="Zafar N."/>
            <person name="Bertelli C."/>
            <person name="Schilde C."/>
            <person name="Kianianmomeni A."/>
            <person name="Burglin T.R."/>
            <person name="Frech C."/>
            <person name="Turcotte B."/>
            <person name="Kopec K.O."/>
            <person name="Synnott J.M."/>
            <person name="Choo C."/>
            <person name="Paponov I."/>
            <person name="Finkler A."/>
            <person name="Soon Heng Tan C."/>
            <person name="Hutchins A.P."/>
            <person name="Weinmeier T."/>
            <person name="Rattei T."/>
            <person name="Chu J.S."/>
            <person name="Gimenez G."/>
            <person name="Irimia M."/>
            <person name="Rigden D.J."/>
            <person name="Fitzpatrick D.A."/>
            <person name="Lorenzo-Morales J."/>
            <person name="Bateman A."/>
            <person name="Chiu C.H."/>
            <person name="Tang P."/>
            <person name="Hegemann P."/>
            <person name="Fromm H."/>
            <person name="Raoult D."/>
            <person name="Greub G."/>
            <person name="Miranda-Saavedra D."/>
            <person name="Chen N."/>
            <person name="Nash P."/>
            <person name="Ginger M.L."/>
            <person name="Horn M."/>
            <person name="Schaap P."/>
            <person name="Caler L."/>
            <person name="Loftus B."/>
        </authorList>
    </citation>
    <scope>NUCLEOTIDE SEQUENCE [LARGE SCALE GENOMIC DNA]</scope>
    <source>
        <strain evidence="2 3">Neff</strain>
    </source>
</reference>
<feature type="region of interest" description="Disordered" evidence="1">
    <location>
        <begin position="25"/>
        <end position="104"/>
    </location>
</feature>